<evidence type="ECO:0000313" key="2">
    <source>
        <dbReference type="Proteomes" id="UP000189681"/>
    </source>
</evidence>
<proteinExistence type="predicted"/>
<dbReference type="Proteomes" id="UP000189681">
    <property type="component" value="Unassembled WGS sequence"/>
</dbReference>
<gene>
    <name evidence="1" type="ORF">AYP45_10605</name>
</gene>
<dbReference type="EMBL" id="AYTS01000093">
    <property type="protein sequence ID" value="OOP56182.1"/>
    <property type="molecule type" value="Genomic_DNA"/>
</dbReference>
<organism evidence="1 2">
    <name type="scientific">Candidatus Brocadia carolinensis</name>
    <dbReference type="NCBI Taxonomy" id="1004156"/>
    <lineage>
        <taxon>Bacteria</taxon>
        <taxon>Pseudomonadati</taxon>
        <taxon>Planctomycetota</taxon>
        <taxon>Candidatus Brocadiia</taxon>
        <taxon>Candidatus Brocadiales</taxon>
        <taxon>Candidatus Brocadiaceae</taxon>
        <taxon>Candidatus Brocadia</taxon>
    </lineage>
</organism>
<protein>
    <submittedName>
        <fullName evidence="1">Uncharacterized protein</fullName>
    </submittedName>
</protein>
<reference evidence="1 2" key="1">
    <citation type="journal article" date="2017" name="Water Res.">
        <title>Discovery and metagenomic analysis of an anammox bacterial enrichment related to Candidatus "Brocadia caroliniensis" in a full-scale glycerol-fed nitritation-denitritation separate centrate treatment process.</title>
        <authorList>
            <person name="Park H."/>
            <person name="Brotto A.C."/>
            <person name="van Loosdrecht M.C."/>
            <person name="Chandran K."/>
        </authorList>
    </citation>
    <scope>NUCLEOTIDE SEQUENCE [LARGE SCALE GENOMIC DNA]</scope>
    <source>
        <strain evidence="1">26THWARD</strain>
    </source>
</reference>
<dbReference type="AlphaFoldDB" id="A0A1V4ASR1"/>
<comment type="caution">
    <text evidence="1">The sequence shown here is derived from an EMBL/GenBank/DDBJ whole genome shotgun (WGS) entry which is preliminary data.</text>
</comment>
<sequence>MMPKGFVWLPVPGIQGYEGLAFHGIDYEVRADVHPKVKTKKAVKANKYKVFPAFLVFIPG</sequence>
<evidence type="ECO:0000313" key="1">
    <source>
        <dbReference type="EMBL" id="OOP56182.1"/>
    </source>
</evidence>
<accession>A0A1V4ASR1</accession>
<name>A0A1V4ASR1_9BACT</name>